<dbReference type="EMBL" id="IACK01122442">
    <property type="protein sequence ID" value="LAA88294.1"/>
    <property type="molecule type" value="Transcribed_RNA"/>
</dbReference>
<organism evidence="1">
    <name type="scientific">Micrurus lemniscatus lemniscatus</name>
    <dbReference type="NCBI Taxonomy" id="129467"/>
    <lineage>
        <taxon>Eukaryota</taxon>
        <taxon>Metazoa</taxon>
        <taxon>Chordata</taxon>
        <taxon>Craniata</taxon>
        <taxon>Vertebrata</taxon>
        <taxon>Euteleostomi</taxon>
        <taxon>Lepidosauria</taxon>
        <taxon>Squamata</taxon>
        <taxon>Bifurcata</taxon>
        <taxon>Unidentata</taxon>
        <taxon>Episquamata</taxon>
        <taxon>Toxicofera</taxon>
        <taxon>Serpentes</taxon>
        <taxon>Colubroidea</taxon>
        <taxon>Elapidae</taxon>
        <taxon>Elapinae</taxon>
        <taxon>Micrurus</taxon>
    </lineage>
</organism>
<proteinExistence type="predicted"/>
<reference evidence="1" key="1">
    <citation type="submission" date="2017-07" db="EMBL/GenBank/DDBJ databases">
        <authorList>
            <person name="Mikheyev A."/>
            <person name="Grau M."/>
        </authorList>
    </citation>
    <scope>NUCLEOTIDE SEQUENCE</scope>
    <source>
        <tissue evidence="1">Venom_gland</tissue>
    </source>
</reference>
<accession>A0A2D4IW35</accession>
<dbReference type="Gene3D" id="3.60.10.10">
    <property type="entry name" value="Endonuclease/exonuclease/phosphatase"/>
    <property type="match status" value="1"/>
</dbReference>
<dbReference type="AlphaFoldDB" id="A0A2D4IW35"/>
<reference evidence="1" key="2">
    <citation type="submission" date="2017-11" db="EMBL/GenBank/DDBJ databases">
        <title>Coralsnake Venomics: Analyses of Venom Gland Transcriptomes and Proteomes of Six Brazilian Taxa.</title>
        <authorList>
            <person name="Aird S.D."/>
            <person name="Jorge da Silva N."/>
            <person name="Qiu L."/>
            <person name="Villar-Briones A."/>
            <person name="Aparecida-Saddi V."/>
            <person name="Campos-Telles M.P."/>
            <person name="Grau M."/>
            <person name="Mikheyev A.S."/>
        </authorList>
    </citation>
    <scope>NUCLEOTIDE SEQUENCE</scope>
    <source>
        <tissue evidence="1">Venom_gland</tissue>
    </source>
</reference>
<protein>
    <submittedName>
        <fullName evidence="1">Uncharacterized protein</fullName>
    </submittedName>
</protein>
<name>A0A2D4IW35_MICLE</name>
<dbReference type="SUPFAM" id="SSF56219">
    <property type="entry name" value="DNase I-like"/>
    <property type="match status" value="1"/>
</dbReference>
<evidence type="ECO:0000313" key="1">
    <source>
        <dbReference type="EMBL" id="LAA88294.1"/>
    </source>
</evidence>
<sequence length="191" mass="23270">MMTKLNLIDMWRKLNPEKRQFTFYSNPHLIWTWIDMAWMNGEIANELKEIEILPKEWADHNPIQLLWRGRKKPKKWWTLNTLLIKEKEFTNRLREELNYFLKENNSEATTKQNIWDTMKAVIRSITMLYTTKRNKEKYAQQNRLQQRIRELEIQLQSTPKDLRLQNQMTVTKHKLNLIKQEGMTAKLNITI</sequence>
<dbReference type="InterPro" id="IPR036691">
    <property type="entry name" value="Endo/exonu/phosph_ase_sf"/>
</dbReference>